<dbReference type="InterPro" id="IPR001611">
    <property type="entry name" value="Leu-rich_rpt"/>
</dbReference>
<dbReference type="PROSITE" id="PS51450">
    <property type="entry name" value="LRR"/>
    <property type="match status" value="1"/>
</dbReference>
<sequence>MASLPSYQDAISTDWLCLVAPYILPHDYPSLCRVGSRFWQVFAPRLWARLPGSTRASGRGESATTLRRGLSNLEWLFGSVLKQLSLTRPETRSLVRVLDVRYVRGAYSLGMTNTFSTKLRNAIQYLPNLSYVLVDGHDDLDPSEFLSKAGHVLLLSMADCAVSLTQRFAASLRGVVYLDLSRAIGSLRPLLQRGELPELRVLKLQSKEIDNTTAEILTTHFGTRLWSLDMSNNKLTDGSLEIIRTHCLCAVDLRSDANFDVEGKLEFGSASPGLRTWVRVVESEWSGSFSHPNRHLVDAPLYDLHDTLSQEFVHKRLDGKFRVKSDGAEAVCRGLQGEDPFFPPASFQASQGLTHLNVSDNQISSLGISDLLTLGRGHLQEFSCNSMLLVPPSRASMTVWPKTARLYGFYATHTLRPVLSSNLRALKLHHSVVTQIPTLEIDGFSTTARLYIAEKLILPRAKEAFPEAFVPDMNPRIISLTLTCIPRRSSGPLIHKLISFLQLLAVQERAIFDKSSRRGPNVLAGLRHFRLEFEPDPYQEDDPIVEDIDAEELLNSGDTGFSFFDNRPGEPQQQTVKGLAEAIQKPGSEASTPSQMETDLHDHEYLEMEIWADGRLTKTQVWIGLKDSGNSLLQNYRTIALHHKVRDHIGPASPAQIRAGVPSSALVFHTAWCMTIMPPEIQGPSRAELQGMAMKDVLAELKQFRLEGRAKYLSLQMEFAGRIVPPGPPHGFWCGKLEVSTRR</sequence>
<reference evidence="1" key="1">
    <citation type="journal article" date="2021" name="Nat. Commun.">
        <title>Genetic determinants of endophytism in the Arabidopsis root mycobiome.</title>
        <authorList>
            <person name="Mesny F."/>
            <person name="Miyauchi S."/>
            <person name="Thiergart T."/>
            <person name="Pickel B."/>
            <person name="Atanasova L."/>
            <person name="Karlsson M."/>
            <person name="Huettel B."/>
            <person name="Barry K.W."/>
            <person name="Haridas S."/>
            <person name="Chen C."/>
            <person name="Bauer D."/>
            <person name="Andreopoulos W."/>
            <person name="Pangilinan J."/>
            <person name="LaButti K."/>
            <person name="Riley R."/>
            <person name="Lipzen A."/>
            <person name="Clum A."/>
            <person name="Drula E."/>
            <person name="Henrissat B."/>
            <person name="Kohler A."/>
            <person name="Grigoriev I.V."/>
            <person name="Martin F.M."/>
            <person name="Hacquard S."/>
        </authorList>
    </citation>
    <scope>NUCLEOTIDE SEQUENCE</scope>
    <source>
        <strain evidence="1">MPI-SDFR-AT-0068</strain>
    </source>
</reference>
<organism evidence="1 2">
    <name type="scientific">Fusarium tricinctum</name>
    <dbReference type="NCBI Taxonomy" id="61284"/>
    <lineage>
        <taxon>Eukaryota</taxon>
        <taxon>Fungi</taxon>
        <taxon>Dikarya</taxon>
        <taxon>Ascomycota</taxon>
        <taxon>Pezizomycotina</taxon>
        <taxon>Sordariomycetes</taxon>
        <taxon>Hypocreomycetidae</taxon>
        <taxon>Hypocreales</taxon>
        <taxon>Nectriaceae</taxon>
        <taxon>Fusarium</taxon>
        <taxon>Fusarium tricinctum species complex</taxon>
    </lineage>
</organism>
<accession>A0A8K0WFL2</accession>
<comment type="caution">
    <text evidence="1">The sequence shown here is derived from an EMBL/GenBank/DDBJ whole genome shotgun (WGS) entry which is preliminary data.</text>
</comment>
<evidence type="ECO:0000313" key="2">
    <source>
        <dbReference type="Proteomes" id="UP000813427"/>
    </source>
</evidence>
<dbReference type="EMBL" id="JAGPXF010000002">
    <property type="protein sequence ID" value="KAH7257703.1"/>
    <property type="molecule type" value="Genomic_DNA"/>
</dbReference>
<gene>
    <name evidence="1" type="ORF">BKA59DRAFT_414983</name>
</gene>
<protein>
    <submittedName>
        <fullName evidence="1">Uncharacterized protein</fullName>
    </submittedName>
</protein>
<feature type="non-terminal residue" evidence="1">
    <location>
        <position position="1"/>
    </location>
</feature>
<dbReference type="SUPFAM" id="SSF52047">
    <property type="entry name" value="RNI-like"/>
    <property type="match status" value="1"/>
</dbReference>
<keyword evidence="2" id="KW-1185">Reference proteome</keyword>
<dbReference type="Proteomes" id="UP000813427">
    <property type="component" value="Unassembled WGS sequence"/>
</dbReference>
<dbReference type="OrthoDB" id="5213490at2759"/>
<name>A0A8K0WFL2_9HYPO</name>
<dbReference type="Gene3D" id="3.80.10.10">
    <property type="entry name" value="Ribonuclease Inhibitor"/>
    <property type="match status" value="1"/>
</dbReference>
<dbReference type="AlphaFoldDB" id="A0A8K0WFL2"/>
<dbReference type="InterPro" id="IPR032675">
    <property type="entry name" value="LRR_dom_sf"/>
</dbReference>
<evidence type="ECO:0000313" key="1">
    <source>
        <dbReference type="EMBL" id="KAH7257703.1"/>
    </source>
</evidence>
<proteinExistence type="predicted"/>